<feature type="region of interest" description="Disordered" evidence="17">
    <location>
        <begin position="330"/>
        <end position="352"/>
    </location>
</feature>
<evidence type="ECO:0000256" key="10">
    <source>
        <dbReference type="ARBA" id="ARBA00023163"/>
    </source>
</evidence>
<dbReference type="InterPro" id="IPR013087">
    <property type="entry name" value="Znf_C2H2_type"/>
</dbReference>
<evidence type="ECO:0000313" key="20">
    <source>
        <dbReference type="Proteomes" id="UP000335636"/>
    </source>
</evidence>
<keyword evidence="9" id="KW-0010">Activator</keyword>
<feature type="region of interest" description="Disordered" evidence="17">
    <location>
        <begin position="62"/>
        <end position="85"/>
    </location>
</feature>
<reference evidence="19" key="1">
    <citation type="submission" date="2019-04" db="EMBL/GenBank/DDBJ databases">
        <authorList>
            <person name="Alioto T."/>
            <person name="Alioto T."/>
        </authorList>
    </citation>
    <scope>NUCLEOTIDE SEQUENCE [LARGE SCALE GENOMIC DNA]</scope>
</reference>
<sequence>MFFEDDDPSPNRVTILQTKDTQLRDLRLGNTCLTPSTYLGEIVEDDVDVVFEENTCTRPLKYRLHDPQSPTDKNPDHNSVIRSEPTSSGIPLYVRHWDNERAMSILDMSLSFRSGGIHTSWNHSPLDTQHCPQGTEMLGTFLVSAEAPVQNMGEVGPQFNVLLPEYSVNCCPQAALVPSQMTYCQGVSPSQPGMMMYEEPQMMMPLGEPSIPGMARTFSENLKIPPNSLPVPDSSGISVSHTNAPTMPYSDPQLLPSLRPSLTPKMLWAPNMPSTETQPMLPSMVQMLPPRDPYDLVMPSDRSQSLPTLDPLDALGEKLDCQEDLFLPELPIQAPRRAENSSGQKAAPRRKPPLSRPYCCQYKNCGKAYTKRSHLVSHQRKHTGEKPYRCTWEGCPWSFFRSDELGRHMRIHTRYRPYECDQCGRQFMRSDHLRQHQRIHQPLPGQISSGQTDGPLAPGL</sequence>
<evidence type="ECO:0000256" key="14">
    <source>
        <dbReference type="ARBA" id="ARBA00069426"/>
    </source>
</evidence>
<evidence type="ECO:0000256" key="2">
    <source>
        <dbReference type="ARBA" id="ARBA00022491"/>
    </source>
</evidence>
<keyword evidence="20" id="KW-1185">Reference proteome</keyword>
<keyword evidence="4" id="KW-0677">Repeat</keyword>
<proteinExistence type="inferred from homology"/>
<dbReference type="GO" id="GO:0008270">
    <property type="term" value="F:zinc ion binding"/>
    <property type="evidence" value="ECO:0007669"/>
    <property type="project" value="UniProtKB-KW"/>
</dbReference>
<dbReference type="Gene3D" id="3.30.160.60">
    <property type="entry name" value="Classic Zinc Finger"/>
    <property type="match status" value="3"/>
</dbReference>
<dbReference type="Proteomes" id="UP000335636">
    <property type="component" value="Unassembled WGS sequence"/>
</dbReference>
<feature type="region of interest" description="Disordered" evidence="17">
    <location>
        <begin position="441"/>
        <end position="460"/>
    </location>
</feature>
<dbReference type="GO" id="GO:0005634">
    <property type="term" value="C:nucleus"/>
    <property type="evidence" value="ECO:0007669"/>
    <property type="project" value="UniProtKB-SubCell"/>
</dbReference>
<keyword evidence="5 16" id="KW-0863">Zinc-finger</keyword>
<dbReference type="GO" id="GO:0000978">
    <property type="term" value="F:RNA polymerase II cis-regulatory region sequence-specific DNA binding"/>
    <property type="evidence" value="ECO:0007669"/>
    <property type="project" value="TreeGrafter"/>
</dbReference>
<feature type="domain" description="C2H2-type" evidence="18">
    <location>
        <begin position="358"/>
        <end position="387"/>
    </location>
</feature>
<evidence type="ECO:0000256" key="4">
    <source>
        <dbReference type="ARBA" id="ARBA00022737"/>
    </source>
</evidence>
<keyword evidence="8" id="KW-0238">DNA-binding</keyword>
<accession>A0A5E4AW06</accession>
<dbReference type="SMART" id="SM00355">
    <property type="entry name" value="ZnF_C2H2"/>
    <property type="match status" value="3"/>
</dbReference>
<keyword evidence="11" id="KW-0539">Nucleus</keyword>
<dbReference type="FunFam" id="3.30.160.60:FF:001977">
    <property type="entry name" value="Krueppel-like factor 17"/>
    <property type="match status" value="1"/>
</dbReference>
<evidence type="ECO:0000256" key="5">
    <source>
        <dbReference type="ARBA" id="ARBA00022771"/>
    </source>
</evidence>
<evidence type="ECO:0000256" key="16">
    <source>
        <dbReference type="PROSITE-ProRule" id="PRU00042"/>
    </source>
</evidence>
<evidence type="ECO:0000256" key="1">
    <source>
        <dbReference type="ARBA" id="ARBA00004123"/>
    </source>
</evidence>
<comment type="similarity">
    <text evidence="12">Belongs to the Sp1 C2H2-type zinc-finger protein family.</text>
</comment>
<evidence type="ECO:0000256" key="9">
    <source>
        <dbReference type="ARBA" id="ARBA00023159"/>
    </source>
</evidence>
<keyword evidence="6" id="KW-0862">Zinc</keyword>
<name>A0A5E4AW06_MARMO</name>
<evidence type="ECO:0000256" key="6">
    <source>
        <dbReference type="ARBA" id="ARBA00022833"/>
    </source>
</evidence>
<evidence type="ECO:0000259" key="18">
    <source>
        <dbReference type="PROSITE" id="PS50157"/>
    </source>
</evidence>
<keyword evidence="3" id="KW-0479">Metal-binding</keyword>
<dbReference type="CDD" id="cd21574">
    <property type="entry name" value="KLF17_N"/>
    <property type="match status" value="1"/>
</dbReference>
<evidence type="ECO:0000256" key="13">
    <source>
        <dbReference type="ARBA" id="ARBA00059130"/>
    </source>
</evidence>
<evidence type="ECO:0000256" key="12">
    <source>
        <dbReference type="ARBA" id="ARBA00038409"/>
    </source>
</evidence>
<evidence type="ECO:0000256" key="7">
    <source>
        <dbReference type="ARBA" id="ARBA00023015"/>
    </source>
</evidence>
<feature type="domain" description="C2H2-type" evidence="18">
    <location>
        <begin position="388"/>
        <end position="417"/>
    </location>
</feature>
<evidence type="ECO:0000256" key="8">
    <source>
        <dbReference type="ARBA" id="ARBA00023125"/>
    </source>
</evidence>
<comment type="function">
    <text evidence="13">Transcription repressor that binds to the promoter of target genes and prevents their expression. Acts as a negative regulator of epithelial-mesenchymal transition and metastasis in breast cancer. Specifically binds the 5'-CACCC-3' sequence in the promoter of ID1, a key metastasis regulator in breast cancer, and repress its expression. May be a germ cell-specific transcription factor that plays important roles in spermatid differentiation and oocyte development.</text>
</comment>
<protein>
    <recommendedName>
        <fullName evidence="14">Krueppel-like factor 17</fullName>
    </recommendedName>
    <alternativeName>
        <fullName evidence="15">Zinc finger protein 393</fullName>
    </alternativeName>
</protein>
<organism evidence="19 20">
    <name type="scientific">Marmota monax</name>
    <name type="common">Woodchuck</name>
    <dbReference type="NCBI Taxonomy" id="9995"/>
    <lineage>
        <taxon>Eukaryota</taxon>
        <taxon>Metazoa</taxon>
        <taxon>Chordata</taxon>
        <taxon>Craniata</taxon>
        <taxon>Vertebrata</taxon>
        <taxon>Euteleostomi</taxon>
        <taxon>Mammalia</taxon>
        <taxon>Eutheria</taxon>
        <taxon>Euarchontoglires</taxon>
        <taxon>Glires</taxon>
        <taxon>Rodentia</taxon>
        <taxon>Sciuromorpha</taxon>
        <taxon>Sciuridae</taxon>
        <taxon>Xerinae</taxon>
        <taxon>Marmotini</taxon>
        <taxon>Marmota</taxon>
    </lineage>
</organism>
<evidence type="ECO:0000256" key="15">
    <source>
        <dbReference type="ARBA" id="ARBA00079473"/>
    </source>
</evidence>
<dbReference type="FunFam" id="3.30.160.60:FF:002051">
    <property type="entry name" value="Krueppel-like factor 17"/>
    <property type="match status" value="1"/>
</dbReference>
<dbReference type="Pfam" id="PF00096">
    <property type="entry name" value="zf-C2H2"/>
    <property type="match status" value="2"/>
</dbReference>
<feature type="domain" description="C2H2-type" evidence="18">
    <location>
        <begin position="418"/>
        <end position="440"/>
    </location>
</feature>
<comment type="subcellular location">
    <subcellularLocation>
        <location evidence="1">Nucleus</location>
    </subcellularLocation>
</comment>
<dbReference type="PROSITE" id="PS50157">
    <property type="entry name" value="ZINC_FINGER_C2H2_2"/>
    <property type="match status" value="3"/>
</dbReference>
<evidence type="ECO:0000256" key="3">
    <source>
        <dbReference type="ARBA" id="ARBA00022723"/>
    </source>
</evidence>
<gene>
    <name evidence="19" type="ORF">MONAX_5E045914</name>
</gene>
<evidence type="ECO:0000256" key="11">
    <source>
        <dbReference type="ARBA" id="ARBA00023242"/>
    </source>
</evidence>
<evidence type="ECO:0000256" key="17">
    <source>
        <dbReference type="SAM" id="MobiDB-lite"/>
    </source>
</evidence>
<keyword evidence="10" id="KW-0804">Transcription</keyword>
<keyword evidence="7" id="KW-0805">Transcription regulation</keyword>
<dbReference type="SUPFAM" id="SSF57667">
    <property type="entry name" value="beta-beta-alpha zinc fingers"/>
    <property type="match status" value="2"/>
</dbReference>
<dbReference type="AlphaFoldDB" id="A0A5E4AW06"/>
<keyword evidence="2" id="KW-0678">Repressor</keyword>
<dbReference type="PANTHER" id="PTHR23235:SF159">
    <property type="entry name" value="KRUEPPEL-LIKE FACTOR 17"/>
    <property type="match status" value="1"/>
</dbReference>
<dbReference type="PANTHER" id="PTHR23235">
    <property type="entry name" value="KRUEPPEL-LIKE TRANSCRIPTION FACTOR"/>
    <property type="match status" value="1"/>
</dbReference>
<comment type="caution">
    <text evidence="19">The sequence shown here is derived from an EMBL/GenBank/DDBJ whole genome shotgun (WGS) entry which is preliminary data.</text>
</comment>
<dbReference type="PROSITE" id="PS00028">
    <property type="entry name" value="ZINC_FINGER_C2H2_1"/>
    <property type="match status" value="3"/>
</dbReference>
<evidence type="ECO:0000313" key="19">
    <source>
        <dbReference type="EMBL" id="VTJ60921.1"/>
    </source>
</evidence>
<dbReference type="EMBL" id="CABDUW010000161">
    <property type="protein sequence ID" value="VTJ60921.1"/>
    <property type="molecule type" value="Genomic_DNA"/>
</dbReference>
<dbReference type="InterPro" id="IPR036236">
    <property type="entry name" value="Znf_C2H2_sf"/>
</dbReference>
<dbReference type="FunFam" id="3.30.160.60:FF:000125">
    <property type="entry name" value="Putative zinc finger protein 143"/>
    <property type="match status" value="1"/>
</dbReference>
<dbReference type="GO" id="GO:0000981">
    <property type="term" value="F:DNA-binding transcription factor activity, RNA polymerase II-specific"/>
    <property type="evidence" value="ECO:0007669"/>
    <property type="project" value="TreeGrafter"/>
</dbReference>